<dbReference type="PROSITE" id="PS51257">
    <property type="entry name" value="PROKAR_LIPOPROTEIN"/>
    <property type="match status" value="1"/>
</dbReference>
<feature type="signal peptide" evidence="2">
    <location>
        <begin position="1"/>
        <end position="23"/>
    </location>
</feature>
<feature type="chain" id="PRO_5038207294" evidence="2">
    <location>
        <begin position="24"/>
        <end position="60"/>
    </location>
</feature>
<comment type="caution">
    <text evidence="3">The sequence shown here is derived from an EMBL/GenBank/DDBJ whole genome shotgun (WGS) entry which is preliminary data.</text>
</comment>
<dbReference type="Proteomes" id="UP000442469">
    <property type="component" value="Unassembled WGS sequence"/>
</dbReference>
<dbReference type="HOGENOM" id="CLU_2937246_0_0_9"/>
<dbReference type="RefSeq" id="WP_036618578.1">
    <property type="nucleotide sequence ID" value="NZ_BGML01000004.1"/>
</dbReference>
<dbReference type="PATRIC" id="fig|44252.3.peg.5588"/>
<evidence type="ECO:0000313" key="6">
    <source>
        <dbReference type="Proteomes" id="UP000442469"/>
    </source>
</evidence>
<dbReference type="AlphaFoldDB" id="A0A090Y6I2"/>
<gene>
    <name evidence="3" type="ORF">DJ90_1303</name>
    <name evidence="4" type="ORF">GNQ08_01190</name>
</gene>
<keyword evidence="3" id="KW-0449">Lipoprotein</keyword>
<keyword evidence="5" id="KW-1185">Reference proteome</keyword>
<evidence type="ECO:0000256" key="2">
    <source>
        <dbReference type="SAM" id="SignalP"/>
    </source>
</evidence>
<evidence type="ECO:0000313" key="4">
    <source>
        <dbReference type="EMBL" id="MUG21047.1"/>
    </source>
</evidence>
<organism evidence="3 5">
    <name type="scientific">Paenibacillus macerans</name>
    <name type="common">Bacillus macerans</name>
    <dbReference type="NCBI Taxonomy" id="44252"/>
    <lineage>
        <taxon>Bacteria</taxon>
        <taxon>Bacillati</taxon>
        <taxon>Bacillota</taxon>
        <taxon>Bacilli</taxon>
        <taxon>Bacillales</taxon>
        <taxon>Paenibacillaceae</taxon>
        <taxon>Paenibacillus</taxon>
    </lineage>
</organism>
<name>A0A090Y6I2_PAEMA</name>
<sequence>MRKRRFWIGGVILLSLLAGCGSTDVESSAKPSSAVEKNTKETNGALQETGLHGGRYWAPI</sequence>
<accession>A0A090Y6I2</accession>
<dbReference type="EMBL" id="JMQA01000047">
    <property type="protein sequence ID" value="KFM94368.1"/>
    <property type="molecule type" value="Genomic_DNA"/>
</dbReference>
<evidence type="ECO:0000313" key="3">
    <source>
        <dbReference type="EMBL" id="KFM94368.1"/>
    </source>
</evidence>
<protein>
    <submittedName>
        <fullName evidence="3">Putative lipoprotein</fullName>
    </submittedName>
</protein>
<dbReference type="Proteomes" id="UP000029278">
    <property type="component" value="Unassembled WGS sequence"/>
</dbReference>
<reference evidence="4 6" key="2">
    <citation type="submission" date="2019-11" db="EMBL/GenBank/DDBJ databases">
        <title>Draft genome sequences of five Paenibacillus species of dairy origin.</title>
        <authorList>
            <person name="Olajide A.M."/>
            <person name="Chen S."/>
            <person name="Lapointe G."/>
        </authorList>
    </citation>
    <scope>NUCLEOTIDE SEQUENCE [LARGE SCALE GENOMIC DNA]</scope>
    <source>
        <strain evidence="4 6">3CT49</strain>
    </source>
</reference>
<dbReference type="GeneID" id="77010678"/>
<evidence type="ECO:0000256" key="1">
    <source>
        <dbReference type="SAM" id="MobiDB-lite"/>
    </source>
</evidence>
<dbReference type="EMBL" id="WNZZ01000001">
    <property type="protein sequence ID" value="MUG21047.1"/>
    <property type="molecule type" value="Genomic_DNA"/>
</dbReference>
<dbReference type="OrthoDB" id="9811998at2"/>
<evidence type="ECO:0000313" key="5">
    <source>
        <dbReference type="Proteomes" id="UP000029278"/>
    </source>
</evidence>
<feature type="region of interest" description="Disordered" evidence="1">
    <location>
        <begin position="26"/>
        <end position="48"/>
    </location>
</feature>
<proteinExistence type="predicted"/>
<keyword evidence="2" id="KW-0732">Signal</keyword>
<reference evidence="3 5" key="1">
    <citation type="submission" date="2014-04" db="EMBL/GenBank/DDBJ databases">
        <authorList>
            <person name="Bishop-Lilly K.A."/>
            <person name="Broomall S.M."/>
            <person name="Chain P.S."/>
            <person name="Chertkov O."/>
            <person name="Coyne S.R."/>
            <person name="Daligault H.E."/>
            <person name="Davenport K.W."/>
            <person name="Erkkila T."/>
            <person name="Frey K.G."/>
            <person name="Gibbons H.S."/>
            <person name="Gu W."/>
            <person name="Jaissle J."/>
            <person name="Johnson S.L."/>
            <person name="Koroleva G.I."/>
            <person name="Ladner J.T."/>
            <person name="Lo C.-C."/>
            <person name="Minogue T.D."/>
            <person name="Munk C."/>
            <person name="Palacios G.F."/>
            <person name="Redden C.L."/>
            <person name="Rosenzweig C.N."/>
            <person name="Scholz M.B."/>
            <person name="Teshima H."/>
            <person name="Xu Y."/>
        </authorList>
    </citation>
    <scope>NUCLEOTIDE SEQUENCE [LARGE SCALE GENOMIC DNA]</scope>
    <source>
        <strain evidence="3 5">8244</strain>
    </source>
</reference>